<dbReference type="AlphaFoldDB" id="A0A840IFB8"/>
<dbReference type="Proteomes" id="UP000585272">
    <property type="component" value="Unassembled WGS sequence"/>
</dbReference>
<keyword evidence="1" id="KW-0812">Transmembrane</keyword>
<feature type="transmembrane region" description="Helical" evidence="1">
    <location>
        <begin position="28"/>
        <end position="48"/>
    </location>
</feature>
<keyword evidence="1" id="KW-1133">Transmembrane helix</keyword>
<reference evidence="2 3" key="1">
    <citation type="submission" date="2020-08" db="EMBL/GenBank/DDBJ databases">
        <title>Genomic Encyclopedia of Archaeal and Bacterial Type Strains, Phase II (KMG-II): from individual species to whole genera.</title>
        <authorList>
            <person name="Goeker M."/>
        </authorList>
    </citation>
    <scope>NUCLEOTIDE SEQUENCE [LARGE SCALE GENOMIC DNA]</scope>
    <source>
        <strain evidence="2 3">DSM 23288</strain>
    </source>
</reference>
<organism evidence="2 3">
    <name type="scientific">Conexibacter arvalis</name>
    <dbReference type="NCBI Taxonomy" id="912552"/>
    <lineage>
        <taxon>Bacteria</taxon>
        <taxon>Bacillati</taxon>
        <taxon>Actinomycetota</taxon>
        <taxon>Thermoleophilia</taxon>
        <taxon>Solirubrobacterales</taxon>
        <taxon>Conexibacteraceae</taxon>
        <taxon>Conexibacter</taxon>
    </lineage>
</organism>
<keyword evidence="3" id="KW-1185">Reference proteome</keyword>
<dbReference type="RefSeq" id="WP_183342401.1">
    <property type="nucleotide sequence ID" value="NZ_JACHNU010000002.1"/>
</dbReference>
<evidence type="ECO:0000256" key="1">
    <source>
        <dbReference type="SAM" id="Phobius"/>
    </source>
</evidence>
<dbReference type="EMBL" id="JACHNU010000002">
    <property type="protein sequence ID" value="MBB4662883.1"/>
    <property type="molecule type" value="Genomic_DNA"/>
</dbReference>
<evidence type="ECO:0000313" key="2">
    <source>
        <dbReference type="EMBL" id="MBB4662883.1"/>
    </source>
</evidence>
<keyword evidence="1" id="KW-0472">Membrane</keyword>
<name>A0A840IFB8_9ACTN</name>
<evidence type="ECO:0000313" key="3">
    <source>
        <dbReference type="Proteomes" id="UP000585272"/>
    </source>
</evidence>
<sequence>MYERLRIVLIGLCVLAVGLAVFERSIAIYVLLGVFALLIVTAVTLWIVRGSAPARAGESAGGAGDDS</sequence>
<comment type="caution">
    <text evidence="2">The sequence shown here is derived from an EMBL/GenBank/DDBJ whole genome shotgun (WGS) entry which is preliminary data.</text>
</comment>
<accession>A0A840IFB8</accession>
<gene>
    <name evidence="2" type="ORF">BDZ31_002469</name>
</gene>
<proteinExistence type="predicted"/>
<protein>
    <submittedName>
        <fullName evidence="2">Uncharacterized protein</fullName>
    </submittedName>
</protein>
<feature type="transmembrane region" description="Helical" evidence="1">
    <location>
        <begin position="5"/>
        <end position="22"/>
    </location>
</feature>